<evidence type="ECO:0000313" key="1">
    <source>
        <dbReference type="EMBL" id="KJA21267.1"/>
    </source>
</evidence>
<dbReference type="Proteomes" id="UP000054270">
    <property type="component" value="Unassembled WGS sequence"/>
</dbReference>
<reference evidence="2" key="1">
    <citation type="submission" date="2014-04" db="EMBL/GenBank/DDBJ databases">
        <title>Evolutionary Origins and Diversification of the Mycorrhizal Mutualists.</title>
        <authorList>
            <consortium name="DOE Joint Genome Institute"/>
            <consortium name="Mycorrhizal Genomics Consortium"/>
            <person name="Kohler A."/>
            <person name="Kuo A."/>
            <person name="Nagy L.G."/>
            <person name="Floudas D."/>
            <person name="Copeland A."/>
            <person name="Barry K.W."/>
            <person name="Cichocki N."/>
            <person name="Veneault-Fourrey C."/>
            <person name="LaButti K."/>
            <person name="Lindquist E.A."/>
            <person name="Lipzen A."/>
            <person name="Lundell T."/>
            <person name="Morin E."/>
            <person name="Murat C."/>
            <person name="Riley R."/>
            <person name="Ohm R."/>
            <person name="Sun H."/>
            <person name="Tunlid A."/>
            <person name="Henrissat B."/>
            <person name="Grigoriev I.V."/>
            <person name="Hibbett D.S."/>
            <person name="Martin F."/>
        </authorList>
    </citation>
    <scope>NUCLEOTIDE SEQUENCE [LARGE SCALE GENOMIC DNA]</scope>
    <source>
        <strain evidence="2">FD-334 SS-4</strain>
    </source>
</reference>
<proteinExistence type="predicted"/>
<dbReference type="EMBL" id="KN817559">
    <property type="protein sequence ID" value="KJA21267.1"/>
    <property type="molecule type" value="Genomic_DNA"/>
</dbReference>
<name>A0A0D2L3D5_HYPSF</name>
<feature type="non-terminal residue" evidence="1">
    <location>
        <position position="209"/>
    </location>
</feature>
<evidence type="ECO:0000313" key="2">
    <source>
        <dbReference type="Proteomes" id="UP000054270"/>
    </source>
</evidence>
<keyword evidence="2" id="KW-1185">Reference proteome</keyword>
<sequence length="209" mass="23089">MSDSAERPVVETPVLKQTLKVKSAAELYRELGQKFYGTPLYIPQPNARLSNAERREGIRPGSVGKITKSGNFDVLHNNVFKSIPTSDTSAVPVIDTPFGDGDIIEFKQFSAGSFLVTPGIYRKLLNGTYIRLAIYLVQSGALLLLPNGAYSEHFANTTKLFDYVLQNGPKLYAYANNIRGRQFKNGELSVVYNCPKSVSWAIATFQNTS</sequence>
<organism evidence="1 2">
    <name type="scientific">Hypholoma sublateritium (strain FD-334 SS-4)</name>
    <dbReference type="NCBI Taxonomy" id="945553"/>
    <lineage>
        <taxon>Eukaryota</taxon>
        <taxon>Fungi</taxon>
        <taxon>Dikarya</taxon>
        <taxon>Basidiomycota</taxon>
        <taxon>Agaricomycotina</taxon>
        <taxon>Agaricomycetes</taxon>
        <taxon>Agaricomycetidae</taxon>
        <taxon>Agaricales</taxon>
        <taxon>Agaricineae</taxon>
        <taxon>Strophariaceae</taxon>
        <taxon>Hypholoma</taxon>
    </lineage>
</organism>
<gene>
    <name evidence="1" type="ORF">HYPSUDRAFT_1088717</name>
</gene>
<protein>
    <submittedName>
        <fullName evidence="1">Uncharacterized protein</fullName>
    </submittedName>
</protein>
<accession>A0A0D2L3D5</accession>
<dbReference type="STRING" id="945553.A0A0D2L3D5"/>
<dbReference type="AlphaFoldDB" id="A0A0D2L3D5"/>